<name>A0A3E2DMZ7_9ACTN</name>
<sequence length="223" mass="25460">MTAEPLTFSHPWASQSWGQPGTPTPDDTSAQDPASPQHLRPSRKWLKWGLIIAIITTPFLWHFIAKPISHPILTICCQLSVTLPGYIMIFYRLLYRTHIDNDTIGVRIGPLRRTIDAHRITKLAITPNCYVITDESGHRVRVNHRAHDIDRAVLHLLVTLHTRPIDLPEGSPDHPDWPDWAQHWRNIFATAIYDNHTSYYATHPDALAQLNTLVRPPAQGWAH</sequence>
<evidence type="ECO:0000313" key="3">
    <source>
        <dbReference type="EMBL" id="RFT46766.1"/>
    </source>
</evidence>
<accession>A0A3E2DMZ7</accession>
<keyword evidence="2" id="KW-0812">Transmembrane</keyword>
<evidence type="ECO:0000256" key="2">
    <source>
        <dbReference type="SAM" id="Phobius"/>
    </source>
</evidence>
<keyword evidence="2" id="KW-0472">Membrane</keyword>
<dbReference type="EMBL" id="NOWI01000001">
    <property type="protein sequence ID" value="RFT46766.1"/>
    <property type="molecule type" value="Genomic_DNA"/>
</dbReference>
<feature type="transmembrane region" description="Helical" evidence="2">
    <location>
        <begin position="45"/>
        <end position="64"/>
    </location>
</feature>
<evidence type="ECO:0000256" key="1">
    <source>
        <dbReference type="SAM" id="MobiDB-lite"/>
    </source>
</evidence>
<feature type="compositionally biased region" description="Polar residues" evidence="1">
    <location>
        <begin position="12"/>
        <end position="34"/>
    </location>
</feature>
<evidence type="ECO:0000313" key="4">
    <source>
        <dbReference type="Proteomes" id="UP000259211"/>
    </source>
</evidence>
<organism evidence="3 4">
    <name type="scientific">Cutibacterium avidum</name>
    <dbReference type="NCBI Taxonomy" id="33010"/>
    <lineage>
        <taxon>Bacteria</taxon>
        <taxon>Bacillati</taxon>
        <taxon>Actinomycetota</taxon>
        <taxon>Actinomycetes</taxon>
        <taxon>Propionibacteriales</taxon>
        <taxon>Propionibacteriaceae</taxon>
        <taxon>Cutibacterium</taxon>
    </lineage>
</organism>
<dbReference type="AlphaFoldDB" id="A0A3E2DMZ7"/>
<dbReference type="Proteomes" id="UP000259211">
    <property type="component" value="Unassembled WGS sequence"/>
</dbReference>
<feature type="region of interest" description="Disordered" evidence="1">
    <location>
        <begin position="1"/>
        <end position="39"/>
    </location>
</feature>
<comment type="caution">
    <text evidence="3">The sequence shown here is derived from an EMBL/GenBank/DDBJ whole genome shotgun (WGS) entry which is preliminary data.</text>
</comment>
<gene>
    <name evidence="3" type="ORF">CHT91_00040</name>
</gene>
<keyword evidence="2" id="KW-1133">Transmembrane helix</keyword>
<reference evidence="3 4" key="1">
    <citation type="submission" date="2017-07" db="EMBL/GenBank/DDBJ databases">
        <authorList>
            <person name="Sun Z.S."/>
            <person name="Albrecht U."/>
            <person name="Echele G."/>
            <person name="Lee C.C."/>
        </authorList>
    </citation>
    <scope>NUCLEOTIDE SEQUENCE [LARGE SCALE GENOMIC DNA]</scope>
    <source>
        <strain evidence="3 4">P16-029</strain>
    </source>
</reference>
<dbReference type="RefSeq" id="WP_117188121.1">
    <property type="nucleotide sequence ID" value="NZ_NOWI01000001.1"/>
</dbReference>
<protein>
    <submittedName>
        <fullName evidence="3">Uncharacterized protein</fullName>
    </submittedName>
</protein>
<proteinExistence type="predicted"/>
<feature type="transmembrane region" description="Helical" evidence="2">
    <location>
        <begin position="70"/>
        <end position="91"/>
    </location>
</feature>